<dbReference type="InterPro" id="IPR040389">
    <property type="entry name" value="SMR"/>
</dbReference>
<feature type="compositionally biased region" description="Polar residues" evidence="3">
    <location>
        <begin position="24"/>
        <end position="33"/>
    </location>
</feature>
<dbReference type="AlphaFoldDB" id="A0ABD3IYR9"/>
<keyword evidence="5" id="KW-1185">Reference proteome</keyword>
<keyword evidence="1" id="KW-0649">Protein kinase inhibitor</keyword>
<organism evidence="4 5">
    <name type="scientific">Eucalyptus globulus</name>
    <name type="common">Tasmanian blue gum</name>
    <dbReference type="NCBI Taxonomy" id="34317"/>
    <lineage>
        <taxon>Eukaryota</taxon>
        <taxon>Viridiplantae</taxon>
        <taxon>Streptophyta</taxon>
        <taxon>Embryophyta</taxon>
        <taxon>Tracheophyta</taxon>
        <taxon>Spermatophyta</taxon>
        <taxon>Magnoliopsida</taxon>
        <taxon>eudicotyledons</taxon>
        <taxon>Gunneridae</taxon>
        <taxon>Pentapetalae</taxon>
        <taxon>rosids</taxon>
        <taxon>malvids</taxon>
        <taxon>Myrtales</taxon>
        <taxon>Myrtaceae</taxon>
        <taxon>Myrtoideae</taxon>
        <taxon>Eucalypteae</taxon>
        <taxon>Eucalyptus</taxon>
    </lineage>
</organism>
<evidence type="ECO:0000256" key="3">
    <source>
        <dbReference type="SAM" id="MobiDB-lite"/>
    </source>
</evidence>
<comment type="caution">
    <text evidence="4">The sequence shown here is derived from an EMBL/GenBank/DDBJ whole genome shotgun (WGS) entry which is preliminary data.</text>
</comment>
<reference evidence="4 5" key="1">
    <citation type="submission" date="2024-11" db="EMBL/GenBank/DDBJ databases">
        <title>Chromosome-level genome assembly of Eucalyptus globulus Labill. provides insights into its genome evolution.</title>
        <authorList>
            <person name="Li X."/>
        </authorList>
    </citation>
    <scope>NUCLEOTIDE SEQUENCE [LARGE SCALE GENOMIC DNA]</scope>
    <source>
        <strain evidence="4">CL2024</strain>
        <tissue evidence="4">Fresh tender leaves</tissue>
    </source>
</reference>
<feature type="region of interest" description="Disordered" evidence="3">
    <location>
        <begin position="22"/>
        <end position="106"/>
    </location>
</feature>
<dbReference type="PANTHER" id="PTHR33142:SF66">
    <property type="entry name" value="CYCLIN-DEPENDENT PROTEIN KINASE INHIBITOR SMR3"/>
    <property type="match status" value="1"/>
</dbReference>
<protein>
    <submittedName>
        <fullName evidence="4">Uncharacterized protein</fullName>
    </submittedName>
</protein>
<feature type="compositionally biased region" description="Basic residues" evidence="3">
    <location>
        <begin position="92"/>
        <end position="104"/>
    </location>
</feature>
<dbReference type="Proteomes" id="UP001634007">
    <property type="component" value="Unassembled WGS sequence"/>
</dbReference>
<dbReference type="GO" id="GO:0004860">
    <property type="term" value="F:protein kinase inhibitor activity"/>
    <property type="evidence" value="ECO:0007669"/>
    <property type="project" value="UniProtKB-KW"/>
</dbReference>
<evidence type="ECO:0000256" key="2">
    <source>
        <dbReference type="ARBA" id="ARBA00023306"/>
    </source>
</evidence>
<dbReference type="PANTHER" id="PTHR33142">
    <property type="entry name" value="CYCLIN-DEPENDENT PROTEIN KINASE INHIBITOR SMR13"/>
    <property type="match status" value="1"/>
</dbReference>
<dbReference type="EMBL" id="JBJKBG010000010">
    <property type="protein sequence ID" value="KAL3720076.1"/>
    <property type="molecule type" value="Genomic_DNA"/>
</dbReference>
<sequence>MGTASSEVIFIPKRDLDAMEDLDSFSSRKTSPEFQEAGAQERSERVVEFPSPGELSSVEEDDDGFKTPTPTTTSSGREAEVPAAAQCPPAPRKPRAVRSAKRKDRSAGVALLDLTDEIDSLFPPAIRRHLYSKIKKVKLESNAKALC</sequence>
<evidence type="ECO:0000313" key="4">
    <source>
        <dbReference type="EMBL" id="KAL3720076.1"/>
    </source>
</evidence>
<proteinExistence type="predicted"/>
<accession>A0ABD3IYR9</accession>
<evidence type="ECO:0000313" key="5">
    <source>
        <dbReference type="Proteomes" id="UP001634007"/>
    </source>
</evidence>
<evidence type="ECO:0000256" key="1">
    <source>
        <dbReference type="ARBA" id="ARBA00023013"/>
    </source>
</evidence>
<name>A0ABD3IYR9_EUCGL</name>
<keyword evidence="2" id="KW-0131">Cell cycle</keyword>
<gene>
    <name evidence="4" type="ORF">ACJRO7_004984</name>
</gene>